<evidence type="ECO:0000313" key="1">
    <source>
        <dbReference type="EMBL" id="AKV69815.1"/>
    </source>
</evidence>
<protein>
    <submittedName>
        <fullName evidence="1">Mobile element protein</fullName>
    </submittedName>
</protein>
<dbReference type="AlphaFoldDB" id="A0A0K1S6Z2"/>
<dbReference type="EMBL" id="CP011339">
    <property type="protein sequence ID" value="AKV69815.1"/>
    <property type="molecule type" value="Genomic_DNA"/>
</dbReference>
<name>A0A0K1S6Z2_9CHRO</name>
<reference evidence="1 2" key="1">
    <citation type="journal article" date="2016" name="Stand. Genomic Sci.">
        <title>Complete genome sequence and genomic characterization of Microcystis panniformis FACHB 1757 by third-generation sequencing.</title>
        <authorList>
            <person name="Zhang J.Y."/>
            <person name="Guan R."/>
            <person name="Zhang H.J."/>
            <person name="Li H."/>
            <person name="Xiao P."/>
            <person name="Yu G.L."/>
            <person name="Du L."/>
            <person name="Cao D.M."/>
            <person name="Zhu B.C."/>
            <person name="Li R.H."/>
            <person name="Lu Z.H."/>
        </authorList>
    </citation>
    <scope>NUCLEOTIDE SEQUENCE [LARGE SCALE GENOMIC DNA]</scope>
    <source>
        <strain evidence="1 2">FACHB-1757</strain>
    </source>
</reference>
<dbReference type="Proteomes" id="UP000068167">
    <property type="component" value="Chromosome"/>
</dbReference>
<proteinExistence type="predicted"/>
<accession>A0A0K1S6Z2</accession>
<gene>
    <name evidence="1" type="ORF">VL20_4938</name>
</gene>
<keyword evidence="2" id="KW-1185">Reference proteome</keyword>
<organism evidence="1 2">
    <name type="scientific">Microcystis panniformis FACHB-1757</name>
    <dbReference type="NCBI Taxonomy" id="1638788"/>
    <lineage>
        <taxon>Bacteria</taxon>
        <taxon>Bacillati</taxon>
        <taxon>Cyanobacteriota</taxon>
        <taxon>Cyanophyceae</taxon>
        <taxon>Oscillatoriophycideae</taxon>
        <taxon>Chroococcales</taxon>
        <taxon>Microcystaceae</taxon>
        <taxon>Microcystis</taxon>
    </lineage>
</organism>
<sequence>MAEGFGPLVLNPKQEREAKLLRKSVLKHFQHLYFRRS</sequence>
<evidence type="ECO:0000313" key="2">
    <source>
        <dbReference type="Proteomes" id="UP000068167"/>
    </source>
</evidence>
<dbReference type="KEGG" id="mpk:VL20_4938"/>